<gene>
    <name evidence="6" type="ORF">UCREL1_1288</name>
</gene>
<dbReference type="HOGENOM" id="CLU_020492_2_0_1"/>
<evidence type="ECO:0000313" key="7">
    <source>
        <dbReference type="Proteomes" id="UP000012174"/>
    </source>
</evidence>
<dbReference type="GO" id="GO:0016705">
    <property type="term" value="F:oxidoreductase activity, acting on paired donors, with incorporation or reduction of molecular oxygen"/>
    <property type="evidence" value="ECO:0007669"/>
    <property type="project" value="InterPro"/>
</dbReference>
<dbReference type="STRING" id="1287681.M7T4Z7"/>
<proteinExistence type="predicted"/>
<evidence type="ECO:0000256" key="3">
    <source>
        <dbReference type="ARBA" id="ARBA00023004"/>
    </source>
</evidence>
<dbReference type="EMBL" id="KB705605">
    <property type="protein sequence ID" value="EMR71667.1"/>
    <property type="molecule type" value="Genomic_DNA"/>
</dbReference>
<evidence type="ECO:0000256" key="1">
    <source>
        <dbReference type="ARBA" id="ARBA00022617"/>
    </source>
</evidence>
<keyword evidence="3 4" id="KW-0408">Iron</keyword>
<dbReference type="SUPFAM" id="SSF48264">
    <property type="entry name" value="Cytochrome P450"/>
    <property type="match status" value="1"/>
</dbReference>
<dbReference type="GO" id="GO:0004497">
    <property type="term" value="F:monooxygenase activity"/>
    <property type="evidence" value="ECO:0007669"/>
    <property type="project" value="InterPro"/>
</dbReference>
<feature type="binding site" description="axial binding residue" evidence="4">
    <location>
        <position position="393"/>
    </location>
    <ligand>
        <name>heme</name>
        <dbReference type="ChEBI" id="CHEBI:30413"/>
    </ligand>
    <ligandPart>
        <name>Fe</name>
        <dbReference type="ChEBI" id="CHEBI:18248"/>
    </ligandPart>
</feature>
<dbReference type="CDD" id="cd11051">
    <property type="entry name" value="CYP59-like"/>
    <property type="match status" value="1"/>
</dbReference>
<dbReference type="PANTHER" id="PTHR24305">
    <property type="entry name" value="CYTOCHROME P450"/>
    <property type="match status" value="1"/>
</dbReference>
<dbReference type="AlphaFoldDB" id="M7T4Z7"/>
<dbReference type="OMA" id="IYNCNSI"/>
<dbReference type="InterPro" id="IPR001128">
    <property type="entry name" value="Cyt_P450"/>
</dbReference>
<evidence type="ECO:0000256" key="4">
    <source>
        <dbReference type="PIRSR" id="PIRSR602401-1"/>
    </source>
</evidence>
<reference evidence="7" key="1">
    <citation type="journal article" date="2013" name="Genome Announc.">
        <title>Draft genome sequence of the grapevine dieback fungus Eutypa lata UCR-EL1.</title>
        <authorList>
            <person name="Blanco-Ulate B."/>
            <person name="Rolshausen P.E."/>
            <person name="Cantu D."/>
        </authorList>
    </citation>
    <scope>NUCLEOTIDE SEQUENCE [LARGE SCALE GENOMIC DNA]</scope>
    <source>
        <strain evidence="7">UCR-EL1</strain>
    </source>
</reference>
<dbReference type="InterPro" id="IPR036396">
    <property type="entry name" value="Cyt_P450_sf"/>
</dbReference>
<evidence type="ECO:0000256" key="5">
    <source>
        <dbReference type="SAM" id="MobiDB-lite"/>
    </source>
</evidence>
<dbReference type="GO" id="GO:0005506">
    <property type="term" value="F:iron ion binding"/>
    <property type="evidence" value="ECO:0007669"/>
    <property type="project" value="InterPro"/>
</dbReference>
<keyword evidence="1 4" id="KW-0349">Heme</keyword>
<protein>
    <submittedName>
        <fullName evidence="6">Putative cytochrome p450 protein</fullName>
    </submittedName>
</protein>
<dbReference type="Proteomes" id="UP000012174">
    <property type="component" value="Unassembled WGS sequence"/>
</dbReference>
<dbReference type="PRINTS" id="PR00463">
    <property type="entry name" value="EP450I"/>
</dbReference>
<comment type="cofactor">
    <cofactor evidence="4">
        <name>heme</name>
        <dbReference type="ChEBI" id="CHEBI:30413"/>
    </cofactor>
</comment>
<keyword evidence="7" id="KW-1185">Reference proteome</keyword>
<name>M7T4Z7_EUTLA</name>
<organism evidence="6 7">
    <name type="scientific">Eutypa lata (strain UCR-EL1)</name>
    <name type="common">Grapevine dieback disease fungus</name>
    <name type="synonym">Eutypa armeniacae</name>
    <dbReference type="NCBI Taxonomy" id="1287681"/>
    <lineage>
        <taxon>Eukaryota</taxon>
        <taxon>Fungi</taxon>
        <taxon>Dikarya</taxon>
        <taxon>Ascomycota</taxon>
        <taxon>Pezizomycotina</taxon>
        <taxon>Sordariomycetes</taxon>
        <taxon>Xylariomycetidae</taxon>
        <taxon>Xylariales</taxon>
        <taxon>Diatrypaceae</taxon>
        <taxon>Eutypa</taxon>
    </lineage>
</organism>
<dbReference type="Gene3D" id="1.10.630.10">
    <property type="entry name" value="Cytochrome P450"/>
    <property type="match status" value="1"/>
</dbReference>
<dbReference type="GO" id="GO:0020037">
    <property type="term" value="F:heme binding"/>
    <property type="evidence" value="ECO:0007669"/>
    <property type="project" value="InterPro"/>
</dbReference>
<dbReference type="InterPro" id="IPR002401">
    <property type="entry name" value="Cyt_P450_E_grp-I"/>
</dbReference>
<sequence>MHNTLGRPQLMLVDLRPVNRPMVLVTSHDIAEQVSKSSKLFPTSVPKADLRYLEHLIGSTSVLASYGEEWKALRRRFNPGFAPQHLMTLLPCILEKTSKFIEHLDTFARTGRAVVMDVDLEAQFLEPSGQGELVRLFRELLDAYTDDKADYPWWIIPHIELKRRRLGKRIDVLLKEIIHQKHAEKQSISRSILSLSLQGTKVLSSDLVDVTSDQLKTFLLAGHDTTSVMLGWVLYELSRTPRALDAVHKELDSLLGTEADPEAVYARLLSPDGPDVVRRMSYVSSVIKEVLRLHPPAATARTSKPGTCFTVRTETGEEHCLDGTIIYNCNSIIHRDPSVYGESADSFVPERWLGGAEDGLSEKPSVDEAADVPDSRKVPAGAWRPFERGPRACIGQEFATIEARVIIAVVARRYDFTKVGLGEITRDKENQPILDGYGQYKVKSHLYNTRQVTAKPVDGMKVKVKMTGRR</sequence>
<keyword evidence="2 4" id="KW-0479">Metal-binding</keyword>
<evidence type="ECO:0000256" key="2">
    <source>
        <dbReference type="ARBA" id="ARBA00022723"/>
    </source>
</evidence>
<accession>M7T4Z7</accession>
<dbReference type="eggNOG" id="KOG0157">
    <property type="taxonomic scope" value="Eukaryota"/>
</dbReference>
<dbReference type="Pfam" id="PF00067">
    <property type="entry name" value="p450"/>
    <property type="match status" value="1"/>
</dbReference>
<dbReference type="PRINTS" id="PR00385">
    <property type="entry name" value="P450"/>
</dbReference>
<dbReference type="PANTHER" id="PTHR24305:SF222">
    <property type="entry name" value="CYTOCHROME P450 MONOOXYGENASE STCS"/>
    <property type="match status" value="1"/>
</dbReference>
<dbReference type="InterPro" id="IPR050121">
    <property type="entry name" value="Cytochrome_P450_monoxygenase"/>
</dbReference>
<evidence type="ECO:0000313" key="6">
    <source>
        <dbReference type="EMBL" id="EMR71667.1"/>
    </source>
</evidence>
<feature type="region of interest" description="Disordered" evidence="5">
    <location>
        <begin position="358"/>
        <end position="381"/>
    </location>
</feature>
<dbReference type="OrthoDB" id="10029320at2759"/>
<dbReference type="KEGG" id="ela:UCREL1_1288"/>